<reference evidence="5 6" key="1">
    <citation type="submission" date="2015-08" db="EMBL/GenBank/DDBJ databases">
        <title>Genome sequencing of Penicillium nordicum.</title>
        <authorList>
            <person name="Nguyen H.D."/>
            <person name="Seifert K.A."/>
        </authorList>
    </citation>
    <scope>NUCLEOTIDE SEQUENCE [LARGE SCALE GENOMIC DNA]</scope>
    <source>
        <strain evidence="5 6">DAOMC 185683</strain>
    </source>
</reference>
<evidence type="ECO:0000256" key="1">
    <source>
        <dbReference type="ARBA" id="ARBA00008509"/>
    </source>
</evidence>
<dbReference type="GO" id="GO:0051087">
    <property type="term" value="F:protein-folding chaperone binding"/>
    <property type="evidence" value="ECO:0007669"/>
    <property type="project" value="InterPro"/>
</dbReference>
<feature type="region of interest" description="Disordered" evidence="2">
    <location>
        <begin position="389"/>
        <end position="441"/>
    </location>
</feature>
<dbReference type="InterPro" id="IPR044563">
    <property type="entry name" value="Sgt1-like"/>
</dbReference>
<feature type="domain" description="SGS" evidence="3">
    <location>
        <begin position="399"/>
        <end position="493"/>
    </location>
</feature>
<sequence>MADQVELGPSEFIHPSALGCILCSLINPTPIIPDPFIMNAAARGDEASAESDYRLAIEHYTHALSELPRAPAYYISRSTAYSRLKPADGGPDYQSALNDAEIALHLAKERGNRELILSAQMRRAVSLYQLERYGDAGFVLMIIADKTKIEKPPANRNEEVQATMGGPGSGWGGYRNNYSTQLPIWMNKLRRKEAEIPEDDPKRIVSVHEFPSFVYVPSRGELNDQWMALKAGNVGIAVASQQIQPQLFDPELIEGSTLSREESMLDAYPQHSSSQAAATSMVPENVRHEWYQSQDSVVVTFYAKGILNDSVAVDLKEDFVYLQFPLPSGSTYDFTLDPLYAAINPAESKISVKGTKIEITLRKKTAGQKWNALEGSAANINEITNHPAAQNAPATAGPSYPTSSQHGTKDWDKVVSSLTEKKPSEKSGVDGNAADASDDEGGDAVDGFFKKLYAGADPETRRAMIKSYTESQGTSLSTNWSEVAKGKVEAHHQ</sequence>
<name>A0A0M8P4F7_9EURO</name>
<feature type="region of interest" description="Disordered" evidence="2">
    <location>
        <begin position="466"/>
        <end position="493"/>
    </location>
</feature>
<dbReference type="OrthoDB" id="1898560at2759"/>
<feature type="compositionally biased region" description="Basic and acidic residues" evidence="2">
    <location>
        <begin position="484"/>
        <end position="493"/>
    </location>
</feature>
<comment type="caution">
    <text evidence="5">The sequence shown here is derived from an EMBL/GenBank/DDBJ whole genome shotgun (WGS) entry which is preliminary data.</text>
</comment>
<accession>A0A0M8P4F7</accession>
<dbReference type="InterPro" id="IPR011990">
    <property type="entry name" value="TPR-like_helical_dom_sf"/>
</dbReference>
<dbReference type="PROSITE" id="PS51048">
    <property type="entry name" value="SGS"/>
    <property type="match status" value="1"/>
</dbReference>
<evidence type="ECO:0000313" key="5">
    <source>
        <dbReference type="EMBL" id="KOS43327.1"/>
    </source>
</evidence>
<dbReference type="InterPro" id="IPR007052">
    <property type="entry name" value="CS_dom"/>
</dbReference>
<dbReference type="SUPFAM" id="SSF49764">
    <property type="entry name" value="HSP20-like chaperones"/>
    <property type="match status" value="1"/>
</dbReference>
<evidence type="ECO:0000256" key="2">
    <source>
        <dbReference type="SAM" id="MobiDB-lite"/>
    </source>
</evidence>
<dbReference type="SUPFAM" id="SSF48452">
    <property type="entry name" value="TPR-like"/>
    <property type="match status" value="1"/>
</dbReference>
<evidence type="ECO:0000259" key="3">
    <source>
        <dbReference type="PROSITE" id="PS51048"/>
    </source>
</evidence>
<feature type="domain" description="CS" evidence="4">
    <location>
        <begin position="283"/>
        <end position="374"/>
    </location>
</feature>
<dbReference type="Gene3D" id="1.25.40.10">
    <property type="entry name" value="Tetratricopeptide repeat domain"/>
    <property type="match status" value="1"/>
</dbReference>
<dbReference type="Gene3D" id="2.60.40.790">
    <property type="match status" value="1"/>
</dbReference>
<protein>
    <recommendedName>
        <fullName evidence="7">SGT1 and CS domain protein</fullName>
    </recommendedName>
</protein>
<feature type="compositionally biased region" description="Basic and acidic residues" evidence="2">
    <location>
        <begin position="407"/>
        <end position="428"/>
    </location>
</feature>
<evidence type="ECO:0000259" key="4">
    <source>
        <dbReference type="PROSITE" id="PS51203"/>
    </source>
</evidence>
<dbReference type="AlphaFoldDB" id="A0A0M8P4F7"/>
<keyword evidence="6" id="KW-1185">Reference proteome</keyword>
<organism evidence="5 6">
    <name type="scientific">Penicillium nordicum</name>
    <dbReference type="NCBI Taxonomy" id="229535"/>
    <lineage>
        <taxon>Eukaryota</taxon>
        <taxon>Fungi</taxon>
        <taxon>Dikarya</taxon>
        <taxon>Ascomycota</taxon>
        <taxon>Pezizomycotina</taxon>
        <taxon>Eurotiomycetes</taxon>
        <taxon>Eurotiomycetidae</taxon>
        <taxon>Eurotiales</taxon>
        <taxon>Aspergillaceae</taxon>
        <taxon>Penicillium</taxon>
    </lineage>
</organism>
<gene>
    <name evidence="5" type="ORF">ACN38_g5781</name>
</gene>
<dbReference type="Proteomes" id="UP000037696">
    <property type="component" value="Unassembled WGS sequence"/>
</dbReference>
<evidence type="ECO:0000313" key="6">
    <source>
        <dbReference type="Proteomes" id="UP000037696"/>
    </source>
</evidence>
<dbReference type="PANTHER" id="PTHR45862">
    <property type="entry name" value="PROTEIN SGT1 HOMOLOG"/>
    <property type="match status" value="1"/>
</dbReference>
<dbReference type="STRING" id="229535.A0A0M8P4F7"/>
<dbReference type="Pfam" id="PF05002">
    <property type="entry name" value="SGS"/>
    <property type="match status" value="1"/>
</dbReference>
<proteinExistence type="inferred from homology"/>
<dbReference type="Pfam" id="PF04969">
    <property type="entry name" value="CS"/>
    <property type="match status" value="1"/>
</dbReference>
<feature type="compositionally biased region" description="Polar residues" evidence="2">
    <location>
        <begin position="468"/>
        <end position="481"/>
    </location>
</feature>
<evidence type="ECO:0008006" key="7">
    <source>
        <dbReference type="Google" id="ProtNLM"/>
    </source>
</evidence>
<dbReference type="PROSITE" id="PS51203">
    <property type="entry name" value="CS"/>
    <property type="match status" value="1"/>
</dbReference>
<comment type="similarity">
    <text evidence="1">Belongs to the SGT1 family.</text>
</comment>
<dbReference type="InterPro" id="IPR008978">
    <property type="entry name" value="HSP20-like_chaperone"/>
</dbReference>
<dbReference type="EMBL" id="LHQQ01000084">
    <property type="protein sequence ID" value="KOS43327.1"/>
    <property type="molecule type" value="Genomic_DNA"/>
</dbReference>
<dbReference type="InterPro" id="IPR007699">
    <property type="entry name" value="SGS_dom"/>
</dbReference>
<dbReference type="CDD" id="cd06466">
    <property type="entry name" value="p23_CS_SGT1_like"/>
    <property type="match status" value="1"/>
</dbReference>